<organism evidence="1 2">
    <name type="scientific">Seonamhaeicola maritimus</name>
    <dbReference type="NCBI Taxonomy" id="2591822"/>
    <lineage>
        <taxon>Bacteria</taxon>
        <taxon>Pseudomonadati</taxon>
        <taxon>Bacteroidota</taxon>
        <taxon>Flavobacteriia</taxon>
        <taxon>Flavobacteriales</taxon>
        <taxon>Flavobacteriaceae</taxon>
    </lineage>
</organism>
<dbReference type="InterPro" id="IPR045398">
    <property type="entry name" value="DUF6515"/>
</dbReference>
<accession>A0A5C7GLS3</accession>
<dbReference type="Pfam" id="PF20125">
    <property type="entry name" value="DUF6515"/>
    <property type="match status" value="1"/>
</dbReference>
<comment type="caution">
    <text evidence="1">The sequence shown here is derived from an EMBL/GenBank/DDBJ whole genome shotgun (WGS) entry which is preliminary data.</text>
</comment>
<dbReference type="AlphaFoldDB" id="A0A5C7GLS3"/>
<dbReference type="EMBL" id="VRKQ01000008">
    <property type="protein sequence ID" value="TXG39234.1"/>
    <property type="molecule type" value="Genomic_DNA"/>
</dbReference>
<proteinExistence type="predicted"/>
<dbReference type="RefSeq" id="WP_147766765.1">
    <property type="nucleotide sequence ID" value="NZ_VRKQ01000008.1"/>
</dbReference>
<reference evidence="1 2" key="1">
    <citation type="submission" date="2019-08" db="EMBL/GenBank/DDBJ databases">
        <title>Seonamhaeicola sediminis sp. nov., isolated from marine sediment.</title>
        <authorList>
            <person name="Cao W.R."/>
        </authorList>
    </citation>
    <scope>NUCLEOTIDE SEQUENCE [LARGE SCALE GENOMIC DNA]</scope>
    <source>
        <strain evidence="1 2">1505</strain>
    </source>
</reference>
<dbReference type="Proteomes" id="UP000321080">
    <property type="component" value="Unassembled WGS sequence"/>
</dbReference>
<gene>
    <name evidence="1" type="ORF">FUA22_04985</name>
</gene>
<keyword evidence="2" id="KW-1185">Reference proteome</keyword>
<protein>
    <submittedName>
        <fullName evidence="1">Uncharacterized protein</fullName>
    </submittedName>
</protein>
<sequence>MKTLRSILGLSLLLVFFLTFGEVHGQKRSNKIGVKTERKMGGNSVGKAYRADDRFRTQPIRRNPNYRYPHHRRVVRTLPRYHVRLVHRGLPYFYYSGIYYTLYGDEYMVVMPPRGFRISVLPVGHVRIVVGHSVFYYHSGVYYSETVSTSSDNNEKYEVTQPPVGVILCEIHKDSEEIIIDGKVLFEYNDVFYKKNSTYDGKTTYEVVYSKPQNDI</sequence>
<name>A0A5C7GLS3_9FLAO</name>
<evidence type="ECO:0000313" key="2">
    <source>
        <dbReference type="Proteomes" id="UP000321080"/>
    </source>
</evidence>
<evidence type="ECO:0000313" key="1">
    <source>
        <dbReference type="EMBL" id="TXG39234.1"/>
    </source>
</evidence>
<dbReference type="OrthoDB" id="952191at2"/>